<protein>
    <recommendedName>
        <fullName evidence="2">Peptidase M15C domain-containing protein</fullName>
    </recommendedName>
</protein>
<gene>
    <name evidence="3" type="ORF">GCM10009798_07290</name>
</gene>
<feature type="compositionally biased region" description="Low complexity" evidence="1">
    <location>
        <begin position="33"/>
        <end position="73"/>
    </location>
</feature>
<evidence type="ECO:0000256" key="1">
    <source>
        <dbReference type="SAM" id="MobiDB-lite"/>
    </source>
</evidence>
<evidence type="ECO:0000313" key="3">
    <source>
        <dbReference type="EMBL" id="GAA1950490.1"/>
    </source>
</evidence>
<organism evidence="3 4">
    <name type="scientific">Nocardioides panacihumi</name>
    <dbReference type="NCBI Taxonomy" id="400774"/>
    <lineage>
        <taxon>Bacteria</taxon>
        <taxon>Bacillati</taxon>
        <taxon>Actinomycetota</taxon>
        <taxon>Actinomycetes</taxon>
        <taxon>Propionibacteriales</taxon>
        <taxon>Nocardioidaceae</taxon>
        <taxon>Nocardioides</taxon>
    </lineage>
</organism>
<evidence type="ECO:0000259" key="2">
    <source>
        <dbReference type="Pfam" id="PF13539"/>
    </source>
</evidence>
<dbReference type="Pfam" id="PF13539">
    <property type="entry name" value="Peptidase_M15_4"/>
    <property type="match status" value="1"/>
</dbReference>
<reference evidence="4" key="1">
    <citation type="journal article" date="2019" name="Int. J. Syst. Evol. Microbiol.">
        <title>The Global Catalogue of Microorganisms (GCM) 10K type strain sequencing project: providing services to taxonomists for standard genome sequencing and annotation.</title>
        <authorList>
            <consortium name="The Broad Institute Genomics Platform"/>
            <consortium name="The Broad Institute Genome Sequencing Center for Infectious Disease"/>
            <person name="Wu L."/>
            <person name="Ma J."/>
        </authorList>
    </citation>
    <scope>NUCLEOTIDE SEQUENCE [LARGE SCALE GENOMIC DNA]</scope>
    <source>
        <strain evidence="4">JCM 15309</strain>
    </source>
</reference>
<dbReference type="RefSeq" id="WP_344042512.1">
    <property type="nucleotide sequence ID" value="NZ_BAAAPB010000001.1"/>
</dbReference>
<dbReference type="Proteomes" id="UP001500571">
    <property type="component" value="Unassembled WGS sequence"/>
</dbReference>
<dbReference type="EMBL" id="BAAAPB010000001">
    <property type="protein sequence ID" value="GAA1950490.1"/>
    <property type="molecule type" value="Genomic_DNA"/>
</dbReference>
<dbReference type="PROSITE" id="PS51257">
    <property type="entry name" value="PROKAR_LIPOPROTEIN"/>
    <property type="match status" value="1"/>
</dbReference>
<proteinExistence type="predicted"/>
<dbReference type="Gene3D" id="3.30.1380.10">
    <property type="match status" value="1"/>
</dbReference>
<accession>A0ABP5BSJ1</accession>
<dbReference type="InterPro" id="IPR009045">
    <property type="entry name" value="Zn_M74/Hedgehog-like"/>
</dbReference>
<feature type="domain" description="Peptidase M15C" evidence="2">
    <location>
        <begin position="353"/>
        <end position="410"/>
    </location>
</feature>
<evidence type="ECO:0000313" key="4">
    <source>
        <dbReference type="Proteomes" id="UP001500571"/>
    </source>
</evidence>
<dbReference type="SUPFAM" id="SSF55166">
    <property type="entry name" value="Hedgehog/DD-peptidase"/>
    <property type="match status" value="1"/>
</dbReference>
<comment type="caution">
    <text evidence="3">The sequence shown here is derived from an EMBL/GenBank/DDBJ whole genome shotgun (WGS) entry which is preliminary data.</text>
</comment>
<keyword evidence="4" id="KW-1185">Reference proteome</keyword>
<name>A0ABP5BSJ1_9ACTN</name>
<feature type="region of interest" description="Disordered" evidence="1">
    <location>
        <begin position="33"/>
        <end position="79"/>
    </location>
</feature>
<dbReference type="InterPro" id="IPR039561">
    <property type="entry name" value="Peptidase_M15C"/>
</dbReference>
<sequence length="417" mass="43554">MGRRDGMRPGAVLLCGLLGGLLGVLTLAGCQNSDASPSADPTTAGSAPTTATTRPAASATPTAPVADPAHAVTPPGPRKGPVVPADVLVLAQDTIPDAVVRQVERIKGVTGVARISMANPSVEDRLLKVVAVDPASYRNFTPVLSADNQTLWDRIAGGEIAVDTSLRKVLAPDGDGYVKLGADAEAPRIHVGAWAPQIPGAVDAVVNEKWGKALGMKPDNALLVTSTSTAPDRVVGPIQAAVGRSASVQRLDVVARLGLDPQAVQMPVLYGAVAQAVGNYTYAFAGGQVVPSGAWVRSHIVTETVPILGSVTCNKALFPQLKAALADVIKQGLTSKIHPSEYAGCYYPRFIAGTRSLSNHAFGLALDLNVPGNQRGTVGQMDRSVVAIFEHWGFTWGGTWHYTDPMHFEMNRIVHPG</sequence>